<gene>
    <name evidence="2" type="ordered locus">Runsl_5455</name>
</gene>
<evidence type="ECO:0000259" key="1">
    <source>
        <dbReference type="SMART" id="SM00953"/>
    </source>
</evidence>
<dbReference type="InterPro" id="IPR014914">
    <property type="entry name" value="RES_dom"/>
</dbReference>
<reference evidence="3" key="1">
    <citation type="submission" date="2011-06" db="EMBL/GenBank/DDBJ databases">
        <title>The complete genome of chromosome of Runella slithyformis DSM 19594.</title>
        <authorList>
            <consortium name="US DOE Joint Genome Institute (JGI-PGF)"/>
            <person name="Lucas S."/>
            <person name="Han J."/>
            <person name="Lapidus A."/>
            <person name="Bruce D."/>
            <person name="Goodwin L."/>
            <person name="Pitluck S."/>
            <person name="Peters L."/>
            <person name="Kyrpides N."/>
            <person name="Mavromatis K."/>
            <person name="Ivanova N."/>
            <person name="Ovchinnikova G."/>
            <person name="Zhang X."/>
            <person name="Misra M."/>
            <person name="Detter J.C."/>
            <person name="Tapia R."/>
            <person name="Han C."/>
            <person name="Land M."/>
            <person name="Hauser L."/>
            <person name="Markowitz V."/>
            <person name="Cheng J.-F."/>
            <person name="Hugenholtz P."/>
            <person name="Woyke T."/>
            <person name="Wu D."/>
            <person name="Tindall B."/>
            <person name="Faehrich R."/>
            <person name="Brambilla E."/>
            <person name="Klenk H.-P."/>
            <person name="Eisen J.A."/>
        </authorList>
    </citation>
    <scope>NUCLEOTIDE SEQUENCE [LARGE SCALE GENOMIC DNA]</scope>
    <source>
        <strain evidence="3">ATCC 29530 / DSM 19594 / LMG 11500 / NCIMB 11436 / LSU 4</strain>
    </source>
</reference>
<keyword evidence="3" id="KW-1185">Reference proteome</keyword>
<dbReference type="AlphaFoldDB" id="A0A7U4E8I7"/>
<name>A0A7U4E8I7_RUNSL</name>
<organism evidence="2 3">
    <name type="scientific">Runella slithyformis (strain ATCC 29530 / DSM 19594 / LMG 11500 / NCIMB 11436 / LSU 4)</name>
    <dbReference type="NCBI Taxonomy" id="761193"/>
    <lineage>
        <taxon>Bacteria</taxon>
        <taxon>Pseudomonadati</taxon>
        <taxon>Bacteroidota</taxon>
        <taxon>Cytophagia</taxon>
        <taxon>Cytophagales</taxon>
        <taxon>Spirosomataceae</taxon>
        <taxon>Runella</taxon>
    </lineage>
</organism>
<dbReference type="SMART" id="SM00953">
    <property type="entry name" value="RES"/>
    <property type="match status" value="1"/>
</dbReference>
<dbReference type="EMBL" id="CP002859">
    <property type="protein sequence ID" value="AEI51746.1"/>
    <property type="molecule type" value="Genomic_DNA"/>
</dbReference>
<dbReference type="RefSeq" id="WP_013931014.1">
    <property type="nucleotide sequence ID" value="NC_015703.1"/>
</dbReference>
<dbReference type="Pfam" id="PF08808">
    <property type="entry name" value="RES"/>
    <property type="match status" value="1"/>
</dbReference>
<evidence type="ECO:0000313" key="3">
    <source>
        <dbReference type="Proteomes" id="UP000000493"/>
    </source>
</evidence>
<dbReference type="KEGG" id="rsi:Runsl_5455"/>
<accession>A0A7U4E8I7</accession>
<protein>
    <submittedName>
        <fullName evidence="2">RES domain protein</fullName>
    </submittedName>
</protein>
<reference evidence="2 3" key="2">
    <citation type="journal article" date="2012" name="Stand. Genomic Sci.">
        <title>Complete genome sequence of the aquatic bacterium Runella slithyformis type strain (LSU 4(T)).</title>
        <authorList>
            <person name="Copeland A."/>
            <person name="Zhang X."/>
            <person name="Misra M."/>
            <person name="Lapidus A."/>
            <person name="Nolan M."/>
            <person name="Lucas S."/>
            <person name="Deshpande S."/>
            <person name="Cheng J.F."/>
            <person name="Tapia R."/>
            <person name="Goodwin L.A."/>
            <person name="Pitluck S."/>
            <person name="Liolios K."/>
            <person name="Pagani I."/>
            <person name="Ivanova N."/>
            <person name="Mikhailova N."/>
            <person name="Pati A."/>
            <person name="Chen A."/>
            <person name="Palaniappan K."/>
            <person name="Land M."/>
            <person name="Hauser L."/>
            <person name="Pan C."/>
            <person name="Jeffries C.D."/>
            <person name="Detter J.C."/>
            <person name="Brambilla E.M."/>
            <person name="Rohde M."/>
            <person name="Djao O.D."/>
            <person name="Goker M."/>
            <person name="Sikorski J."/>
            <person name="Tindall B.J."/>
            <person name="Woyke T."/>
            <person name="Bristow J."/>
            <person name="Eisen J.A."/>
            <person name="Markowitz V."/>
            <person name="Hugenholtz P."/>
            <person name="Kyrpides N.C."/>
            <person name="Klenk H.P."/>
            <person name="Mavromatis K."/>
        </authorList>
    </citation>
    <scope>NUCLEOTIDE SEQUENCE [LARGE SCALE GENOMIC DNA]</scope>
    <source>
        <strain evidence="3">ATCC 29530 / DSM 19594 / LMG 11500 / NCIMB 11436 / LSU 4</strain>
    </source>
</reference>
<evidence type="ECO:0000313" key="2">
    <source>
        <dbReference type="EMBL" id="AEI51746.1"/>
    </source>
</evidence>
<feature type="domain" description="RES" evidence="1">
    <location>
        <begin position="7"/>
        <end position="130"/>
    </location>
</feature>
<dbReference type="Proteomes" id="UP000000493">
    <property type="component" value="Chromosome"/>
</dbReference>
<sequence length="142" mass="16523">MKCKTKDARKWTVRRGRNSADRMVIYTVSSRALACLENVVHRSGRGLQEAFRTIVIDIPDTLSITEISFESLPAHWTEFTHYTDCQQLGDEWLRKNQSPVTKVPSAIIPQEHNFLLNPYHPDFSKIHLLRVEPFVFDSRIKQ</sequence>
<proteinExistence type="predicted"/>